<keyword evidence="2" id="KW-1185">Reference proteome</keyword>
<organism evidence="1 2">
    <name type="scientific">Clostridium tagluense</name>
    <dbReference type="NCBI Taxonomy" id="360422"/>
    <lineage>
        <taxon>Bacteria</taxon>
        <taxon>Bacillati</taxon>
        <taxon>Bacillota</taxon>
        <taxon>Clostridia</taxon>
        <taxon>Eubacteriales</taxon>
        <taxon>Clostridiaceae</taxon>
        <taxon>Clostridium</taxon>
    </lineage>
</organism>
<dbReference type="EMBL" id="BHYK01000011">
    <property type="protein sequence ID" value="GCD10680.1"/>
    <property type="molecule type" value="Genomic_DNA"/>
</dbReference>
<reference evidence="1 2" key="1">
    <citation type="submission" date="2018-11" db="EMBL/GenBank/DDBJ databases">
        <title>Genome sequencing and assembly of Clostridium tagluense strain A121.</title>
        <authorList>
            <person name="Murakami T."/>
            <person name="Segawa T."/>
            <person name="Shcherbakova V.A."/>
            <person name="Mori H."/>
            <person name="Yoshimura Y."/>
        </authorList>
    </citation>
    <scope>NUCLEOTIDE SEQUENCE [LARGE SCALE GENOMIC DNA]</scope>
    <source>
        <strain evidence="1 2">A121</strain>
    </source>
</reference>
<comment type="caution">
    <text evidence="1">The sequence shown here is derived from an EMBL/GenBank/DDBJ whole genome shotgun (WGS) entry which is preliminary data.</text>
</comment>
<name>A0A401UMC5_9CLOT</name>
<proteinExistence type="predicted"/>
<dbReference type="RefSeq" id="WP_125001720.1">
    <property type="nucleotide sequence ID" value="NZ_BHYK01000011.1"/>
</dbReference>
<evidence type="ECO:0000313" key="1">
    <source>
        <dbReference type="EMBL" id="GCD10680.1"/>
    </source>
</evidence>
<evidence type="ECO:0000313" key="2">
    <source>
        <dbReference type="Proteomes" id="UP000287872"/>
    </source>
</evidence>
<dbReference type="OrthoDB" id="9907622at2"/>
<dbReference type="AlphaFoldDB" id="A0A401UMC5"/>
<protein>
    <submittedName>
        <fullName evidence="1">Uncharacterized protein</fullName>
    </submittedName>
</protein>
<dbReference type="Proteomes" id="UP000287872">
    <property type="component" value="Unassembled WGS sequence"/>
</dbReference>
<gene>
    <name evidence="1" type="ORF">Ctaglu_23030</name>
</gene>
<sequence>MIGLINNEKSEKIELDEEAVTSNRNNILQAFKINIHDGKGFYETGLKNSFWSTLIITAKIFQPKNGIWTIIIKDKANKNLVVYKNYHMLHDSEILFNYKTGLNINFLIEATWTQPKDTILSGELSIRY</sequence>
<accession>A0A401UMC5</accession>